<evidence type="ECO:0000256" key="1">
    <source>
        <dbReference type="SAM" id="SignalP"/>
    </source>
</evidence>
<gene>
    <name evidence="2" type="ORF">HMPREF0731_0825</name>
</gene>
<dbReference type="RefSeq" id="WP_007003884.1">
    <property type="nucleotide sequence ID" value="NZ_GG770778.1"/>
</dbReference>
<evidence type="ECO:0000313" key="2">
    <source>
        <dbReference type="EMBL" id="EFH12942.1"/>
    </source>
</evidence>
<dbReference type="AlphaFoldDB" id="D5RIB5"/>
<feature type="signal peptide" evidence="1">
    <location>
        <begin position="1"/>
        <end position="26"/>
    </location>
</feature>
<name>D5RIB5_9PROT</name>
<proteinExistence type="predicted"/>
<accession>D5RIB5</accession>
<reference evidence="2 3" key="1">
    <citation type="submission" date="2010-04" db="EMBL/GenBank/DDBJ databases">
        <authorList>
            <person name="Qin X."/>
            <person name="Bachman B."/>
            <person name="Battles P."/>
            <person name="Bell A."/>
            <person name="Bess C."/>
            <person name="Bickham C."/>
            <person name="Chaboub L."/>
            <person name="Chen D."/>
            <person name="Coyle M."/>
            <person name="Deiros D.R."/>
            <person name="Dinh H."/>
            <person name="Forbes L."/>
            <person name="Fowler G."/>
            <person name="Francisco L."/>
            <person name="Fu Q."/>
            <person name="Gubbala S."/>
            <person name="Hale W."/>
            <person name="Han Y."/>
            <person name="Hemphill L."/>
            <person name="Highlander S.K."/>
            <person name="Hirani K."/>
            <person name="Hogues M."/>
            <person name="Jackson L."/>
            <person name="Jakkamsetti A."/>
            <person name="Javaid M."/>
            <person name="Jiang H."/>
            <person name="Korchina V."/>
            <person name="Kovar C."/>
            <person name="Lara F."/>
            <person name="Lee S."/>
            <person name="Mata R."/>
            <person name="Mathew T."/>
            <person name="Moen C."/>
            <person name="Morales K."/>
            <person name="Munidasa M."/>
            <person name="Nazareth L."/>
            <person name="Ngo R."/>
            <person name="Nguyen L."/>
            <person name="Okwuonu G."/>
            <person name="Ongeri F."/>
            <person name="Patil S."/>
            <person name="Petrosino J."/>
            <person name="Pham C."/>
            <person name="Pham P."/>
            <person name="Pu L.-L."/>
            <person name="Puazo M."/>
            <person name="Raj R."/>
            <person name="Reid J."/>
            <person name="Rouhana J."/>
            <person name="Saada N."/>
            <person name="Shang Y."/>
            <person name="Simmons D."/>
            <person name="Thornton R."/>
            <person name="Warren J."/>
            <person name="Weissenberger G."/>
            <person name="Zhang J."/>
            <person name="Zhang L."/>
            <person name="Zhou C."/>
            <person name="Zhu D."/>
            <person name="Muzny D."/>
            <person name="Worley K."/>
            <person name="Gibbs R."/>
        </authorList>
    </citation>
    <scope>NUCLEOTIDE SEQUENCE [LARGE SCALE GENOMIC DNA]</scope>
    <source>
        <strain evidence="2 3">ATCC 49957</strain>
    </source>
</reference>
<dbReference type="EMBL" id="ADVL01000139">
    <property type="protein sequence ID" value="EFH12942.1"/>
    <property type="molecule type" value="Genomic_DNA"/>
</dbReference>
<dbReference type="HOGENOM" id="CLU_1282413_0_0_5"/>
<sequence length="215" mass="22763">MAKTGAILLVLGAVGLLAGCAQTTGAQRPSAQAPTSTAPIAGVVCPPDGTVAVRNDVLRVRYAGADPADPATCLLRNPDGSTQRLVGGLISTHPVNDAERRAAIAGLFPMAVGKTTQVSYSLVSALVPHPQFFPFEESFRVSGEGRFDLNGANRPTWVVDSVLRSQIDPQANYDMRYVVDQQTGVVLAFNMTSRTGANLFARPYRVTELELPGQP</sequence>
<evidence type="ECO:0008006" key="4">
    <source>
        <dbReference type="Google" id="ProtNLM"/>
    </source>
</evidence>
<dbReference type="OrthoDB" id="7276339at2"/>
<dbReference type="PROSITE" id="PS51257">
    <property type="entry name" value="PROKAR_LIPOPROTEIN"/>
    <property type="match status" value="1"/>
</dbReference>
<dbReference type="Proteomes" id="UP000005324">
    <property type="component" value="Unassembled WGS sequence"/>
</dbReference>
<comment type="caution">
    <text evidence="2">The sequence shown here is derived from an EMBL/GenBank/DDBJ whole genome shotgun (WGS) entry which is preliminary data.</text>
</comment>
<protein>
    <recommendedName>
        <fullName evidence="4">Tat pathway signal sequence domain protein</fullName>
    </recommendedName>
</protein>
<feature type="chain" id="PRO_5003075672" description="Tat pathway signal sequence domain protein" evidence="1">
    <location>
        <begin position="27"/>
        <end position="215"/>
    </location>
</feature>
<keyword evidence="3" id="KW-1185">Reference proteome</keyword>
<evidence type="ECO:0000313" key="3">
    <source>
        <dbReference type="Proteomes" id="UP000005324"/>
    </source>
</evidence>
<organism evidence="2 3">
    <name type="scientific">Pseudoroseomonas cervicalis ATCC 49957</name>
    <dbReference type="NCBI Taxonomy" id="525371"/>
    <lineage>
        <taxon>Bacteria</taxon>
        <taxon>Pseudomonadati</taxon>
        <taxon>Pseudomonadota</taxon>
        <taxon>Alphaproteobacteria</taxon>
        <taxon>Acetobacterales</taxon>
        <taxon>Roseomonadaceae</taxon>
        <taxon>Roseomonas</taxon>
    </lineage>
</organism>
<keyword evidence="1" id="KW-0732">Signal</keyword>